<evidence type="ECO:0000256" key="4">
    <source>
        <dbReference type="ARBA" id="ARBA00022723"/>
    </source>
</evidence>
<gene>
    <name evidence="9" type="ordered locus">Entcl_2142</name>
</gene>
<evidence type="ECO:0000256" key="3">
    <source>
        <dbReference type="ARBA" id="ARBA00022679"/>
    </source>
</evidence>
<dbReference type="InterPro" id="IPR038371">
    <property type="entry name" value="Cu_polyphenol_OxRdtase_sf"/>
</dbReference>
<comment type="catalytic activity">
    <reaction evidence="1">
        <text>inosine + phosphate = alpha-D-ribose 1-phosphate + hypoxanthine</text>
        <dbReference type="Rhea" id="RHEA:27646"/>
        <dbReference type="ChEBI" id="CHEBI:17368"/>
        <dbReference type="ChEBI" id="CHEBI:17596"/>
        <dbReference type="ChEBI" id="CHEBI:43474"/>
        <dbReference type="ChEBI" id="CHEBI:57720"/>
        <dbReference type="EC" id="2.4.2.1"/>
    </reaction>
    <physiologicalReaction direction="left-to-right" evidence="1">
        <dbReference type="Rhea" id="RHEA:27647"/>
    </physiologicalReaction>
</comment>
<dbReference type="EMBL" id="CP002272">
    <property type="protein sequence ID" value="ADO48396.1"/>
    <property type="molecule type" value="Genomic_DNA"/>
</dbReference>
<dbReference type="GO" id="GO:0005507">
    <property type="term" value="F:copper ion binding"/>
    <property type="evidence" value="ECO:0007669"/>
    <property type="project" value="TreeGrafter"/>
</dbReference>
<dbReference type="PANTHER" id="PTHR30616:SF3">
    <property type="entry name" value="PURINE NUCLEOSIDE PHOSPHORYLASE"/>
    <property type="match status" value="1"/>
</dbReference>
<evidence type="ECO:0000313" key="9">
    <source>
        <dbReference type="EMBL" id="ADO48396.1"/>
    </source>
</evidence>
<evidence type="ECO:0000256" key="8">
    <source>
        <dbReference type="ARBA" id="ARBA00049893"/>
    </source>
</evidence>
<dbReference type="RefSeq" id="WP_013366132.1">
    <property type="nucleotide sequence ID" value="NC_014618.1"/>
</dbReference>
<dbReference type="SUPFAM" id="SSF64438">
    <property type="entry name" value="CNF1/YfiH-like putative cysteine hydrolases"/>
    <property type="match status" value="1"/>
</dbReference>
<dbReference type="KEGG" id="esc:Entcl_2142"/>
<comment type="catalytic activity">
    <reaction evidence="7">
        <text>adenosine + phosphate = alpha-D-ribose 1-phosphate + adenine</text>
        <dbReference type="Rhea" id="RHEA:27642"/>
        <dbReference type="ChEBI" id="CHEBI:16335"/>
        <dbReference type="ChEBI" id="CHEBI:16708"/>
        <dbReference type="ChEBI" id="CHEBI:43474"/>
        <dbReference type="ChEBI" id="CHEBI:57720"/>
        <dbReference type="EC" id="2.4.2.1"/>
    </reaction>
    <physiologicalReaction direction="left-to-right" evidence="7">
        <dbReference type="Rhea" id="RHEA:27643"/>
    </physiologicalReaction>
</comment>
<sequence>MTLHSQLLLEVPGIRHAFLTAAESAGRDRAGELDIKQVHGAELLALDRRRPQGRPQVDGVFTHLTGEKIAITTADCLPLLMASRDGRFIAGVHAGWKGIAQGIVENSVRQFIRHGIAPADVVVAVGPHIRACCYEVSAGFFPLLLTTPGGALAQAHRDSLFFNAPQRPNPHSAAPREPNGLWFDLPHFCELHLLAAGIRAGHIDWLESCTYCSPQTLGSYRRRTHYPAVKTQQISWISRDEVFC</sequence>
<keyword evidence="5" id="KW-0862">Zinc</keyword>
<keyword evidence="10" id="KW-1185">Reference proteome</keyword>
<dbReference type="PANTHER" id="PTHR30616">
    <property type="entry name" value="UNCHARACTERIZED PROTEIN YFIH"/>
    <property type="match status" value="1"/>
</dbReference>
<evidence type="ECO:0000256" key="6">
    <source>
        <dbReference type="ARBA" id="ARBA00047989"/>
    </source>
</evidence>
<dbReference type="HOGENOM" id="CLU_065784_2_1_6"/>
<comment type="similarity">
    <text evidence="2">Belongs to the purine nucleoside phosphorylase YfiH/LACC1 family.</text>
</comment>
<dbReference type="InterPro" id="IPR011324">
    <property type="entry name" value="Cytotoxic_necrot_fac-like_cat"/>
</dbReference>
<dbReference type="InterPro" id="IPR003730">
    <property type="entry name" value="Cu_polyphenol_OxRdtase"/>
</dbReference>
<dbReference type="Proteomes" id="UP000006872">
    <property type="component" value="Chromosome"/>
</dbReference>
<dbReference type="GO" id="GO:0017061">
    <property type="term" value="F:S-methyl-5-thioadenosine phosphorylase activity"/>
    <property type="evidence" value="ECO:0007669"/>
    <property type="project" value="UniProtKB-EC"/>
</dbReference>
<protein>
    <recommendedName>
        <fullName evidence="11">Purine nucleoside phosphorylase</fullName>
    </recommendedName>
</protein>
<keyword evidence="3" id="KW-0808">Transferase</keyword>
<evidence type="ECO:0000313" key="10">
    <source>
        <dbReference type="Proteomes" id="UP000006872"/>
    </source>
</evidence>
<name>E3G615_ENTLS</name>
<dbReference type="Gene3D" id="3.60.140.10">
    <property type="entry name" value="CNF1/YfiH-like putative cysteine hydrolases"/>
    <property type="match status" value="1"/>
</dbReference>
<keyword evidence="4" id="KW-0479">Metal-binding</keyword>
<reference evidence="9 10" key="2">
    <citation type="journal article" date="2011" name="Stand. Genomic Sci.">
        <title>Complete genome sequence of 'Enterobacter lignolyticus' SCF1.</title>
        <authorList>
            <person name="Deangelis K.M."/>
            <person name="D'Haeseleer P."/>
            <person name="Chivian D."/>
            <person name="Fortney J.L."/>
            <person name="Khudyakov J."/>
            <person name="Simmons B."/>
            <person name="Woo H."/>
            <person name="Arkin A.P."/>
            <person name="Davenport K.W."/>
            <person name="Goodwin L."/>
            <person name="Chen A."/>
            <person name="Ivanova N."/>
            <person name="Kyrpides N.C."/>
            <person name="Mavromatis K."/>
            <person name="Woyke T."/>
            <person name="Hazen T.C."/>
        </authorList>
    </citation>
    <scope>NUCLEOTIDE SEQUENCE [LARGE SCALE GENOMIC DNA]</scope>
    <source>
        <strain evidence="9 10">SCF1</strain>
    </source>
</reference>
<accession>E3G615</accession>
<organism evidence="9 10">
    <name type="scientific">Enterobacter lignolyticus (strain SCF1)</name>
    <dbReference type="NCBI Taxonomy" id="701347"/>
    <lineage>
        <taxon>Bacteria</taxon>
        <taxon>Pseudomonadati</taxon>
        <taxon>Pseudomonadota</taxon>
        <taxon>Gammaproteobacteria</taxon>
        <taxon>Enterobacterales</taxon>
        <taxon>Enterobacteriaceae</taxon>
        <taxon>Pluralibacter</taxon>
    </lineage>
</organism>
<evidence type="ECO:0000256" key="5">
    <source>
        <dbReference type="ARBA" id="ARBA00022833"/>
    </source>
</evidence>
<dbReference type="Pfam" id="PF02578">
    <property type="entry name" value="Cu-oxidase_4"/>
    <property type="match status" value="1"/>
</dbReference>
<dbReference type="CDD" id="cd16833">
    <property type="entry name" value="YfiH"/>
    <property type="match status" value="1"/>
</dbReference>
<evidence type="ECO:0000256" key="7">
    <source>
        <dbReference type="ARBA" id="ARBA00048968"/>
    </source>
</evidence>
<evidence type="ECO:0000256" key="1">
    <source>
        <dbReference type="ARBA" id="ARBA00000553"/>
    </source>
</evidence>
<proteinExistence type="inferred from homology"/>
<reference evidence="10" key="1">
    <citation type="submission" date="2010-10" db="EMBL/GenBank/DDBJ databases">
        <title>Complete sequence of Enterobacter cloacae SCF1.</title>
        <authorList>
            <consortium name="US DOE Joint Genome Institute"/>
            <person name="Lucas S."/>
            <person name="Copeland A."/>
            <person name="Lapidus A."/>
            <person name="Cheng J.-F."/>
            <person name="Bruce D."/>
            <person name="Goodwin L."/>
            <person name="Pitluck S."/>
            <person name="Davenport K."/>
            <person name="Detter J.C."/>
            <person name="Han C."/>
            <person name="Tapia R."/>
            <person name="Land M."/>
            <person name="Hauser L."/>
            <person name="Chang Y.-J."/>
            <person name="Jeffries C."/>
            <person name="Kyrpides N."/>
            <person name="Ivanova N."/>
            <person name="Mikhailova N."/>
            <person name="DeAngelis K."/>
            <person name="Arkin A.P."/>
            <person name="Chivian D."/>
            <person name="Edwards B."/>
            <person name="Woo H."/>
            <person name="Hazen T.C."/>
            <person name="Woyke T."/>
        </authorList>
    </citation>
    <scope>NUCLEOTIDE SEQUENCE [LARGE SCALE GENOMIC DNA]</scope>
    <source>
        <strain evidence="10">SCF1</strain>
    </source>
</reference>
<evidence type="ECO:0008006" key="11">
    <source>
        <dbReference type="Google" id="ProtNLM"/>
    </source>
</evidence>
<dbReference type="AlphaFoldDB" id="E3G615"/>
<evidence type="ECO:0000256" key="2">
    <source>
        <dbReference type="ARBA" id="ARBA00007353"/>
    </source>
</evidence>
<dbReference type="STRING" id="701347.Entcl_2142"/>
<comment type="catalytic activity">
    <reaction evidence="8">
        <text>S-methyl-5'-thioadenosine + phosphate = 5-(methylsulfanyl)-alpha-D-ribose 1-phosphate + adenine</text>
        <dbReference type="Rhea" id="RHEA:11852"/>
        <dbReference type="ChEBI" id="CHEBI:16708"/>
        <dbReference type="ChEBI" id="CHEBI:17509"/>
        <dbReference type="ChEBI" id="CHEBI:43474"/>
        <dbReference type="ChEBI" id="CHEBI:58533"/>
        <dbReference type="EC" id="2.4.2.28"/>
    </reaction>
    <physiologicalReaction direction="left-to-right" evidence="8">
        <dbReference type="Rhea" id="RHEA:11853"/>
    </physiologicalReaction>
</comment>
<dbReference type="eggNOG" id="COG1496">
    <property type="taxonomic scope" value="Bacteria"/>
</dbReference>
<comment type="catalytic activity">
    <reaction evidence="6">
        <text>adenosine + H2O + H(+) = inosine + NH4(+)</text>
        <dbReference type="Rhea" id="RHEA:24408"/>
        <dbReference type="ChEBI" id="CHEBI:15377"/>
        <dbReference type="ChEBI" id="CHEBI:15378"/>
        <dbReference type="ChEBI" id="CHEBI:16335"/>
        <dbReference type="ChEBI" id="CHEBI:17596"/>
        <dbReference type="ChEBI" id="CHEBI:28938"/>
        <dbReference type="EC" id="3.5.4.4"/>
    </reaction>
    <physiologicalReaction direction="left-to-right" evidence="6">
        <dbReference type="Rhea" id="RHEA:24409"/>
    </physiologicalReaction>
</comment>